<reference evidence="7" key="1">
    <citation type="journal article" date="2016" name="Nature">
        <title>The genome of the seagrass Zostera marina reveals angiosperm adaptation to the sea.</title>
        <authorList>
            <person name="Olsen J.L."/>
            <person name="Rouze P."/>
            <person name="Verhelst B."/>
            <person name="Lin Y.-C."/>
            <person name="Bayer T."/>
            <person name="Collen J."/>
            <person name="Dattolo E."/>
            <person name="De Paoli E."/>
            <person name="Dittami S."/>
            <person name="Maumus F."/>
            <person name="Michel G."/>
            <person name="Kersting A."/>
            <person name="Lauritano C."/>
            <person name="Lohaus R."/>
            <person name="Toepel M."/>
            <person name="Tonon T."/>
            <person name="Vanneste K."/>
            <person name="Amirebrahimi M."/>
            <person name="Brakel J."/>
            <person name="Bostroem C."/>
            <person name="Chovatia M."/>
            <person name="Grimwood J."/>
            <person name="Jenkins J.W."/>
            <person name="Jueterbock A."/>
            <person name="Mraz A."/>
            <person name="Stam W.T."/>
            <person name="Tice H."/>
            <person name="Bornberg-Bauer E."/>
            <person name="Green P.J."/>
            <person name="Pearson G.A."/>
            <person name="Procaccini G."/>
            <person name="Duarte C.M."/>
            <person name="Schmutz J."/>
            <person name="Reusch T.B.H."/>
            <person name="Van de Peer Y."/>
        </authorList>
    </citation>
    <scope>NUCLEOTIDE SEQUENCE [LARGE SCALE GENOMIC DNA]</scope>
    <source>
        <strain evidence="7">cv. Finnish</strain>
    </source>
</reference>
<name>A0A0K9PXR0_ZOSMR</name>
<protein>
    <recommendedName>
        <fullName evidence="5">A20-type domain-containing protein</fullName>
    </recommendedName>
</protein>
<keyword evidence="4" id="KW-0862">Zinc</keyword>
<sequence length="133" mass="15047">MKYLLNLKLPQENSSSFLSHALSSLCTFQQMNNPRYWDLQTPTMPMMCGNGCGFFGNSATNNLCSKFYKDHILSKSKLAPMDSIVPFPCKENVEITHYFKIGEPSSEKPVAKVNKDKLAHDKAVHACSRKRNE</sequence>
<keyword evidence="7" id="KW-1185">Reference proteome</keyword>
<accession>A0A0K9PXR0</accession>
<proteinExistence type="predicted"/>
<dbReference type="PROSITE" id="PS51036">
    <property type="entry name" value="ZF_A20"/>
    <property type="match status" value="1"/>
</dbReference>
<comment type="function">
    <text evidence="1">May be involved in environmental stress response.</text>
</comment>
<evidence type="ECO:0000259" key="5">
    <source>
        <dbReference type="PROSITE" id="PS51036"/>
    </source>
</evidence>
<keyword evidence="3" id="KW-0863">Zinc-finger</keyword>
<dbReference type="OrthoDB" id="428577at2759"/>
<dbReference type="AlphaFoldDB" id="A0A0K9PXR0"/>
<dbReference type="GO" id="GO:0008270">
    <property type="term" value="F:zinc ion binding"/>
    <property type="evidence" value="ECO:0007669"/>
    <property type="project" value="UniProtKB-KW"/>
</dbReference>
<evidence type="ECO:0000256" key="2">
    <source>
        <dbReference type="ARBA" id="ARBA00022723"/>
    </source>
</evidence>
<evidence type="ECO:0000313" key="6">
    <source>
        <dbReference type="EMBL" id="KMZ73699.1"/>
    </source>
</evidence>
<dbReference type="SUPFAM" id="SSF57716">
    <property type="entry name" value="Glucocorticoid receptor-like (DNA-binding domain)"/>
    <property type="match status" value="1"/>
</dbReference>
<keyword evidence="2" id="KW-0479">Metal-binding</keyword>
<dbReference type="Gene3D" id="1.20.5.4770">
    <property type="match status" value="1"/>
</dbReference>
<dbReference type="Pfam" id="PF01754">
    <property type="entry name" value="zf-A20"/>
    <property type="match status" value="1"/>
</dbReference>
<dbReference type="SMART" id="SM00259">
    <property type="entry name" value="ZnF_A20"/>
    <property type="match status" value="1"/>
</dbReference>
<dbReference type="Proteomes" id="UP000036987">
    <property type="component" value="Unassembled WGS sequence"/>
</dbReference>
<dbReference type="GO" id="GO:0003677">
    <property type="term" value="F:DNA binding"/>
    <property type="evidence" value="ECO:0007669"/>
    <property type="project" value="InterPro"/>
</dbReference>
<organism evidence="6 7">
    <name type="scientific">Zostera marina</name>
    <name type="common">Eelgrass</name>
    <dbReference type="NCBI Taxonomy" id="29655"/>
    <lineage>
        <taxon>Eukaryota</taxon>
        <taxon>Viridiplantae</taxon>
        <taxon>Streptophyta</taxon>
        <taxon>Embryophyta</taxon>
        <taxon>Tracheophyta</taxon>
        <taxon>Spermatophyta</taxon>
        <taxon>Magnoliopsida</taxon>
        <taxon>Liliopsida</taxon>
        <taxon>Zosteraceae</taxon>
        <taxon>Zostera</taxon>
    </lineage>
</organism>
<evidence type="ECO:0000256" key="3">
    <source>
        <dbReference type="ARBA" id="ARBA00022771"/>
    </source>
</evidence>
<comment type="caution">
    <text evidence="6">The sequence shown here is derived from an EMBL/GenBank/DDBJ whole genome shotgun (WGS) entry which is preliminary data.</text>
</comment>
<feature type="domain" description="A20-type" evidence="5">
    <location>
        <begin position="42"/>
        <end position="76"/>
    </location>
</feature>
<dbReference type="EMBL" id="LFYR01000550">
    <property type="protein sequence ID" value="KMZ73699.1"/>
    <property type="molecule type" value="Genomic_DNA"/>
</dbReference>
<dbReference type="InterPro" id="IPR002653">
    <property type="entry name" value="Znf_A20"/>
</dbReference>
<gene>
    <name evidence="6" type="ORF">ZOSMA_143G00220</name>
</gene>
<evidence type="ECO:0000313" key="7">
    <source>
        <dbReference type="Proteomes" id="UP000036987"/>
    </source>
</evidence>
<dbReference type="STRING" id="29655.A0A0K9PXR0"/>
<evidence type="ECO:0000256" key="4">
    <source>
        <dbReference type="ARBA" id="ARBA00022833"/>
    </source>
</evidence>
<evidence type="ECO:0000256" key="1">
    <source>
        <dbReference type="ARBA" id="ARBA00003732"/>
    </source>
</evidence>